<dbReference type="Proteomes" id="UP000744769">
    <property type="component" value="Unassembled WGS sequence"/>
</dbReference>
<dbReference type="InterPro" id="IPR036165">
    <property type="entry name" value="YefM-like_sf"/>
</dbReference>
<dbReference type="AlphaFoldDB" id="A0A967AZI9"/>
<evidence type="ECO:0000313" key="2">
    <source>
        <dbReference type="EMBL" id="NHN55986.1"/>
    </source>
</evidence>
<dbReference type="Gene3D" id="3.40.1620.10">
    <property type="entry name" value="YefM-like domain"/>
    <property type="match status" value="1"/>
</dbReference>
<dbReference type="EMBL" id="JAAOIV010000006">
    <property type="protein sequence ID" value="NHN55986.1"/>
    <property type="molecule type" value="Genomic_DNA"/>
</dbReference>
<accession>A0A967AZI9</accession>
<keyword evidence="3" id="KW-1185">Reference proteome</keyword>
<sequence>MSINEAKVRLGALVHVASTEGGDVVLLEDGQPAAVIVGAQRFQAMIDLIEDLEDRLSVHEARGETISLRDIDEDDLAGS</sequence>
<dbReference type="PANTHER" id="PTHR33713">
    <property type="entry name" value="ANTITOXIN YAFN-RELATED"/>
    <property type="match status" value="1"/>
</dbReference>
<dbReference type="RefSeq" id="WP_166196331.1">
    <property type="nucleotide sequence ID" value="NZ_JAAOIV010000006.1"/>
</dbReference>
<name>A0A967AZI9_9MICO</name>
<dbReference type="PANTHER" id="PTHR33713:SF10">
    <property type="entry name" value="ANTITOXIN YAFN"/>
    <property type="match status" value="1"/>
</dbReference>
<evidence type="ECO:0000256" key="1">
    <source>
        <dbReference type="ARBA" id="ARBA00009981"/>
    </source>
</evidence>
<reference evidence="2" key="1">
    <citation type="submission" date="2020-03" db="EMBL/GenBank/DDBJ databases">
        <title>Draft sequencing of Calidifontibacter sp. DB0510.</title>
        <authorList>
            <person name="Kim D.-U."/>
        </authorList>
    </citation>
    <scope>NUCLEOTIDE SEQUENCE</scope>
    <source>
        <strain evidence="2">DB0510</strain>
    </source>
</reference>
<organism evidence="2 3">
    <name type="scientific">Metallococcus carri</name>
    <dbReference type="NCBI Taxonomy" id="1656884"/>
    <lineage>
        <taxon>Bacteria</taxon>
        <taxon>Bacillati</taxon>
        <taxon>Actinomycetota</taxon>
        <taxon>Actinomycetes</taxon>
        <taxon>Micrococcales</taxon>
        <taxon>Dermacoccaceae</taxon>
        <taxon>Metallococcus</taxon>
    </lineage>
</organism>
<gene>
    <name evidence="2" type="ORF">G9U51_09380</name>
</gene>
<protein>
    <submittedName>
        <fullName evidence="2">Type II toxin-antitoxin system Phd/YefM family antitoxin</fullName>
    </submittedName>
</protein>
<dbReference type="SUPFAM" id="SSF143120">
    <property type="entry name" value="YefM-like"/>
    <property type="match status" value="1"/>
</dbReference>
<dbReference type="InterPro" id="IPR051405">
    <property type="entry name" value="phD/YefM_antitoxin"/>
</dbReference>
<comment type="caution">
    <text evidence="2">The sequence shown here is derived from an EMBL/GenBank/DDBJ whole genome shotgun (WGS) entry which is preliminary data.</text>
</comment>
<proteinExistence type="inferred from homology"/>
<comment type="similarity">
    <text evidence="1">Belongs to the phD/YefM antitoxin family.</text>
</comment>
<evidence type="ECO:0000313" key="3">
    <source>
        <dbReference type="Proteomes" id="UP000744769"/>
    </source>
</evidence>